<proteinExistence type="predicted"/>
<sequence>MCRPAPLTHPHYGVRAANPFGSHPTVLRGGCCRHFHCSNGRARRCGVRVHGGGGGTGTGTGGGRVYPPPSHYRRAAARSDGRTPPPTPSPASEPPPAPRLWVGVPTGPLYAVLAATLATWASARTFPLTFAPLPPFVEMPVVEVSATAPQPTGGAGAADEGVEDGNRPRPAGVPDVDALTPAVVALVSHITGAAAGDGSSGSVGGATPPPCDPDEATAAARRLLRALTPPGVARCLGCRTTSTTLPGALPPAAGDLVAAAGVPHAPPPPPAGAAAAAATTAAPPRRASPPPGGR</sequence>
<protein>
    <submittedName>
        <fullName evidence="2">Uncharacterized protein</fullName>
    </submittedName>
</protein>
<evidence type="ECO:0000313" key="2">
    <source>
        <dbReference type="EMBL" id="OSX76770.1"/>
    </source>
</evidence>
<dbReference type="AlphaFoldDB" id="A0A1X6P7P1"/>
<feature type="compositionally biased region" description="Pro residues" evidence="1">
    <location>
        <begin position="83"/>
        <end position="98"/>
    </location>
</feature>
<reference evidence="2 3" key="1">
    <citation type="submission" date="2017-03" db="EMBL/GenBank/DDBJ databases">
        <title>WGS assembly of Porphyra umbilicalis.</title>
        <authorList>
            <person name="Brawley S.H."/>
            <person name="Blouin N.A."/>
            <person name="Ficko-Blean E."/>
            <person name="Wheeler G.L."/>
            <person name="Lohr M."/>
            <person name="Goodson H.V."/>
            <person name="Jenkins J.W."/>
            <person name="Blaby-Haas C.E."/>
            <person name="Helliwell K.E."/>
            <person name="Chan C."/>
            <person name="Marriage T."/>
            <person name="Bhattacharya D."/>
            <person name="Klein A.S."/>
            <person name="Badis Y."/>
            <person name="Brodie J."/>
            <person name="Cao Y."/>
            <person name="Collen J."/>
            <person name="Dittami S.M."/>
            <person name="Gachon C.M."/>
            <person name="Green B.R."/>
            <person name="Karpowicz S."/>
            <person name="Kim J.W."/>
            <person name="Kudahl U."/>
            <person name="Lin S."/>
            <person name="Michel G."/>
            <person name="Mittag M."/>
            <person name="Olson B.J."/>
            <person name="Pangilinan J."/>
            <person name="Peng Y."/>
            <person name="Qiu H."/>
            <person name="Shu S."/>
            <person name="Singer J.T."/>
            <person name="Smith A.G."/>
            <person name="Sprecher B.N."/>
            <person name="Wagner V."/>
            <person name="Wang W."/>
            <person name="Wang Z.-Y."/>
            <person name="Yan J."/>
            <person name="Yarish C."/>
            <person name="Zoeuner-Riek S."/>
            <person name="Zhuang Y."/>
            <person name="Zou Y."/>
            <person name="Lindquist E.A."/>
            <person name="Grimwood J."/>
            <person name="Barry K."/>
            <person name="Rokhsar D.S."/>
            <person name="Schmutz J."/>
            <person name="Stiller J.W."/>
            <person name="Grossman A.R."/>
            <person name="Prochnik S.E."/>
        </authorList>
    </citation>
    <scope>NUCLEOTIDE SEQUENCE [LARGE SCALE GENOMIC DNA]</scope>
    <source>
        <strain evidence="2">4086291</strain>
    </source>
</reference>
<keyword evidence="3" id="KW-1185">Reference proteome</keyword>
<evidence type="ECO:0000313" key="3">
    <source>
        <dbReference type="Proteomes" id="UP000218209"/>
    </source>
</evidence>
<evidence type="ECO:0000256" key="1">
    <source>
        <dbReference type="SAM" id="MobiDB-lite"/>
    </source>
</evidence>
<name>A0A1X6P7P1_PORUM</name>
<feature type="region of interest" description="Disordered" evidence="1">
    <location>
        <begin position="258"/>
        <end position="294"/>
    </location>
</feature>
<feature type="compositionally biased region" description="Low complexity" evidence="1">
    <location>
        <begin position="272"/>
        <end position="285"/>
    </location>
</feature>
<dbReference type="Proteomes" id="UP000218209">
    <property type="component" value="Unassembled WGS sequence"/>
</dbReference>
<feature type="compositionally biased region" description="Gly residues" evidence="1">
    <location>
        <begin position="49"/>
        <end position="64"/>
    </location>
</feature>
<gene>
    <name evidence="2" type="ORF">BU14_0176s0012</name>
</gene>
<organism evidence="2 3">
    <name type="scientific">Porphyra umbilicalis</name>
    <name type="common">Purple laver</name>
    <name type="synonym">Red alga</name>
    <dbReference type="NCBI Taxonomy" id="2786"/>
    <lineage>
        <taxon>Eukaryota</taxon>
        <taxon>Rhodophyta</taxon>
        <taxon>Bangiophyceae</taxon>
        <taxon>Bangiales</taxon>
        <taxon>Bangiaceae</taxon>
        <taxon>Porphyra</taxon>
    </lineage>
</organism>
<dbReference type="EMBL" id="KV918856">
    <property type="protein sequence ID" value="OSX76770.1"/>
    <property type="molecule type" value="Genomic_DNA"/>
</dbReference>
<feature type="region of interest" description="Disordered" evidence="1">
    <location>
        <begin position="49"/>
        <end position="100"/>
    </location>
</feature>
<feature type="region of interest" description="Disordered" evidence="1">
    <location>
        <begin position="147"/>
        <end position="175"/>
    </location>
</feature>
<accession>A0A1X6P7P1</accession>
<feature type="region of interest" description="Disordered" evidence="1">
    <location>
        <begin position="194"/>
        <end position="215"/>
    </location>
</feature>